<evidence type="ECO:0000313" key="5">
    <source>
        <dbReference type="Proteomes" id="UP000586976"/>
    </source>
</evidence>
<dbReference type="Gene3D" id="1.10.10.60">
    <property type="entry name" value="Homeodomain-like"/>
    <property type="match status" value="1"/>
</dbReference>
<name>A0A7W2HFY9_9ACTN</name>
<dbReference type="Proteomes" id="UP000586976">
    <property type="component" value="Unassembled WGS sequence"/>
</dbReference>
<dbReference type="SUPFAM" id="SSF46689">
    <property type="entry name" value="Homeodomain-like"/>
    <property type="match status" value="1"/>
</dbReference>
<keyword evidence="5" id="KW-1185">Reference proteome</keyword>
<evidence type="ECO:0000256" key="1">
    <source>
        <dbReference type="ARBA" id="ARBA00023125"/>
    </source>
</evidence>
<feature type="compositionally biased region" description="Gly residues" evidence="2">
    <location>
        <begin position="28"/>
        <end position="38"/>
    </location>
</feature>
<evidence type="ECO:0000313" key="4">
    <source>
        <dbReference type="EMBL" id="MBA4862336.1"/>
    </source>
</evidence>
<reference evidence="4 5" key="1">
    <citation type="submission" date="2020-07" db="EMBL/GenBank/DDBJ databases">
        <title>Streptomyces isolated from Indian soil.</title>
        <authorList>
            <person name="Mandal S."/>
            <person name="Maiti P.K."/>
        </authorList>
    </citation>
    <scope>NUCLEOTIDE SEQUENCE [LARGE SCALE GENOMIC DNA]</scope>
    <source>
        <strain evidence="4 5">PSKA54</strain>
    </source>
</reference>
<gene>
    <name evidence="4" type="ORF">H1V43_13240</name>
</gene>
<dbReference type="InterPro" id="IPR001647">
    <property type="entry name" value="HTH_TetR"/>
</dbReference>
<sequence length="259" mass="27924">MPSSGGRCSASVAAHRARETRPARGFAAPGGLGGGGAGAERCPGARQRGLRPWRSAFRGVETRRRWARVPSGGLPPDANRSVSAGDRCAGRSVIRAAIAEFALAGRYGTALRGVAQRVGVTRPYLFRLFPGKWAIFAVVLAGARKARTRLAFEGAAAGVEGVSRPSVRQLGLRETVRLPPGCRCPRDRGLPRLRQARQHSYGHRVCLRLLWKQGREAVGLLRLPERSVNPGNASVAGPARRECVRACLPHRAGWPPWER</sequence>
<feature type="domain" description="HTH tetR-type" evidence="3">
    <location>
        <begin position="94"/>
        <end position="137"/>
    </location>
</feature>
<dbReference type="Pfam" id="PF00440">
    <property type="entry name" value="TetR_N"/>
    <property type="match status" value="1"/>
</dbReference>
<dbReference type="RefSeq" id="WP_181864205.1">
    <property type="nucleotide sequence ID" value="NZ_JACEQY010000012.1"/>
</dbReference>
<dbReference type="AlphaFoldDB" id="A0A7W2HFY9"/>
<keyword evidence="1" id="KW-0238">DNA-binding</keyword>
<evidence type="ECO:0000259" key="3">
    <source>
        <dbReference type="Pfam" id="PF00440"/>
    </source>
</evidence>
<proteinExistence type="predicted"/>
<protein>
    <submittedName>
        <fullName evidence="4">Helix-turn-helix transcriptional regulator</fullName>
    </submittedName>
</protein>
<evidence type="ECO:0000256" key="2">
    <source>
        <dbReference type="SAM" id="MobiDB-lite"/>
    </source>
</evidence>
<accession>A0A7W2HFY9</accession>
<feature type="region of interest" description="Disordered" evidence="2">
    <location>
        <begin position="1"/>
        <end position="46"/>
    </location>
</feature>
<comment type="caution">
    <text evidence="4">The sequence shown here is derived from an EMBL/GenBank/DDBJ whole genome shotgun (WGS) entry which is preliminary data.</text>
</comment>
<dbReference type="InterPro" id="IPR009057">
    <property type="entry name" value="Homeodomain-like_sf"/>
</dbReference>
<dbReference type="GO" id="GO:0003677">
    <property type="term" value="F:DNA binding"/>
    <property type="evidence" value="ECO:0007669"/>
    <property type="project" value="UniProtKB-KW"/>
</dbReference>
<dbReference type="EMBL" id="JACEQY010000012">
    <property type="protein sequence ID" value="MBA4862336.1"/>
    <property type="molecule type" value="Genomic_DNA"/>
</dbReference>
<organism evidence="4 5">
    <name type="scientific">Streptomyces himalayensis subsp. aureolus</name>
    <dbReference type="NCBI Taxonomy" id="2758039"/>
    <lineage>
        <taxon>Bacteria</taxon>
        <taxon>Bacillati</taxon>
        <taxon>Actinomycetota</taxon>
        <taxon>Actinomycetes</taxon>
        <taxon>Kitasatosporales</taxon>
        <taxon>Streptomycetaceae</taxon>
        <taxon>Streptomyces</taxon>
        <taxon>Streptomyces himalayensis</taxon>
    </lineage>
</organism>